<dbReference type="STRING" id="1173061.A0A0J9X6E3"/>
<dbReference type="InterPro" id="IPR011268">
    <property type="entry name" value="Purine_phosphorylase"/>
</dbReference>
<dbReference type="CDD" id="cd09009">
    <property type="entry name" value="PNP-EcPNPII_like"/>
    <property type="match status" value="1"/>
</dbReference>
<evidence type="ECO:0000256" key="6">
    <source>
        <dbReference type="ARBA" id="ARBA00058131"/>
    </source>
</evidence>
<proteinExistence type="inferred from homology"/>
<dbReference type="NCBIfam" id="TIGR01697">
    <property type="entry name" value="PNPH-PUNA-XAPA"/>
    <property type="match status" value="1"/>
</dbReference>
<evidence type="ECO:0000313" key="10">
    <source>
        <dbReference type="Proteomes" id="UP000242525"/>
    </source>
</evidence>
<dbReference type="FunFam" id="3.40.50.1580:FF:000004">
    <property type="entry name" value="Purine nucleoside phosphorylase"/>
    <property type="match status" value="1"/>
</dbReference>
<evidence type="ECO:0000256" key="5">
    <source>
        <dbReference type="ARBA" id="ARBA00022679"/>
    </source>
</evidence>
<comment type="similarity">
    <text evidence="3 7">Belongs to the PNP/MTAP phosphorylase family.</text>
</comment>
<dbReference type="EC" id="2.4.2.1" evidence="7"/>
<evidence type="ECO:0000313" key="9">
    <source>
        <dbReference type="EMBL" id="CDO53020.1"/>
    </source>
</evidence>
<organism evidence="9 10">
    <name type="scientific">Geotrichum candidum</name>
    <name type="common">Oospora lactis</name>
    <name type="synonym">Dipodascus geotrichum</name>
    <dbReference type="NCBI Taxonomy" id="1173061"/>
    <lineage>
        <taxon>Eukaryota</taxon>
        <taxon>Fungi</taxon>
        <taxon>Dikarya</taxon>
        <taxon>Ascomycota</taxon>
        <taxon>Saccharomycotina</taxon>
        <taxon>Dipodascomycetes</taxon>
        <taxon>Dipodascales</taxon>
        <taxon>Dipodascaceae</taxon>
        <taxon>Geotrichum</taxon>
    </lineage>
</organism>
<gene>
    <name evidence="9" type="ORF">BN980_GECA04s02969g</name>
</gene>
<dbReference type="PANTHER" id="PTHR11904">
    <property type="entry name" value="METHYLTHIOADENOSINE/PURINE NUCLEOSIDE PHOSPHORYLASE"/>
    <property type="match status" value="1"/>
</dbReference>
<dbReference type="InterPro" id="IPR000845">
    <property type="entry name" value="Nucleoside_phosphorylase_d"/>
</dbReference>
<evidence type="ECO:0000256" key="1">
    <source>
        <dbReference type="ARBA" id="ARBA00000755"/>
    </source>
</evidence>
<protein>
    <recommendedName>
        <fullName evidence="7">Purine nucleoside phosphorylase</fullName>
        <ecNumber evidence="7">2.4.2.1</ecNumber>
    </recommendedName>
    <alternativeName>
        <fullName evidence="7">Inosine-guanosine phosphorylase</fullName>
    </alternativeName>
</protein>
<comment type="function">
    <text evidence="6">The purine nucleoside phosphorylases catalyze the phosphorolytic breakdown of the N-glycosidic bond in the beta-(deoxy)ribonucleoside molecules, with the formation of the corresponding free purine bases and pentose-1-phosphate. Cleaves guanosine and inosine.</text>
</comment>
<keyword evidence="10" id="KW-1185">Reference proteome</keyword>
<keyword evidence="4 7" id="KW-0328">Glycosyltransferase</keyword>
<dbReference type="Gene3D" id="3.40.50.1580">
    <property type="entry name" value="Nucleoside phosphorylase domain"/>
    <property type="match status" value="1"/>
</dbReference>
<evidence type="ECO:0000259" key="8">
    <source>
        <dbReference type="Pfam" id="PF01048"/>
    </source>
</evidence>
<dbReference type="EMBL" id="CCBN010000004">
    <property type="protein sequence ID" value="CDO53020.1"/>
    <property type="molecule type" value="Genomic_DNA"/>
</dbReference>
<evidence type="ECO:0000256" key="7">
    <source>
        <dbReference type="PIRNR" id="PIRNR000477"/>
    </source>
</evidence>
<dbReference type="GO" id="GO:0009116">
    <property type="term" value="P:nucleoside metabolic process"/>
    <property type="evidence" value="ECO:0007669"/>
    <property type="project" value="InterPro"/>
</dbReference>
<accession>A0A0J9X6E3</accession>
<evidence type="ECO:0000256" key="3">
    <source>
        <dbReference type="ARBA" id="ARBA00006751"/>
    </source>
</evidence>
<dbReference type="PROSITE" id="PS01240">
    <property type="entry name" value="PNP_MTAP_2"/>
    <property type="match status" value="1"/>
</dbReference>
<dbReference type="PANTHER" id="PTHR11904:SF9">
    <property type="entry name" value="PURINE NUCLEOSIDE PHOSPHORYLASE-RELATED"/>
    <property type="match status" value="1"/>
</dbReference>
<dbReference type="Proteomes" id="UP000242525">
    <property type="component" value="Unassembled WGS sequence"/>
</dbReference>
<dbReference type="PIRSF" id="PIRSF000477">
    <property type="entry name" value="PurNPase"/>
    <property type="match status" value="1"/>
</dbReference>
<dbReference type="GO" id="GO:0005737">
    <property type="term" value="C:cytoplasm"/>
    <property type="evidence" value="ECO:0007669"/>
    <property type="project" value="TreeGrafter"/>
</dbReference>
<dbReference type="UniPathway" id="UPA00606"/>
<name>A0A0J9X6E3_GEOCN</name>
<comment type="caution">
    <text evidence="9">The sequence shown here is derived from an EMBL/GenBank/DDBJ whole genome shotgun (WGS) entry which is preliminary data.</text>
</comment>
<reference evidence="9" key="1">
    <citation type="submission" date="2014-03" db="EMBL/GenBank/DDBJ databases">
        <authorList>
            <person name="Casaregola S."/>
        </authorList>
    </citation>
    <scope>NUCLEOTIDE SEQUENCE [LARGE SCALE GENOMIC DNA]</scope>
    <source>
        <strain evidence="9">CLIB 918</strain>
    </source>
</reference>
<dbReference type="Pfam" id="PF01048">
    <property type="entry name" value="PNP_UDP_1"/>
    <property type="match status" value="1"/>
</dbReference>
<dbReference type="GO" id="GO:0004731">
    <property type="term" value="F:purine-nucleoside phosphorylase activity"/>
    <property type="evidence" value="ECO:0007669"/>
    <property type="project" value="UniProtKB-EC"/>
</dbReference>
<dbReference type="OrthoDB" id="10261782at2759"/>
<dbReference type="AlphaFoldDB" id="A0A0J9X6E3"/>
<dbReference type="InterPro" id="IPR035994">
    <property type="entry name" value="Nucleoside_phosphorylase_sf"/>
</dbReference>
<dbReference type="SUPFAM" id="SSF53167">
    <property type="entry name" value="Purine and uridine phosphorylases"/>
    <property type="match status" value="1"/>
</dbReference>
<evidence type="ECO:0000256" key="2">
    <source>
        <dbReference type="ARBA" id="ARBA00005058"/>
    </source>
</evidence>
<sequence length="301" mass="31955">MSTEFDRATEAAEYIKSQYPAGFTTPKVAIICGTGLGGISTVLLPEGKVEIPYGQIPGFKQSTVQGHAGKLIVGYIGDNKVPVICMVGRLHSYEGYDIKDTVFPVRVFTVLGVPNLIATNAAGGLNKSFQVGDVMILDDHINMPGFAGLHPLKGPNDERFGTRFLPLSDGYDIELRAKVFQASDALGITRNIHEGTYVFVSGPTFESRAECRFLIAAGADAVGMSTVPEVIVAQHGGLKTLALSLITNVAVVEKPASGKDFGKAGTKSLDEGIASHQEVLEVGALASKDVEKIIEYVVNTL</sequence>
<dbReference type="InterPro" id="IPR018099">
    <property type="entry name" value="Purine_phosphorylase-2_CS"/>
</dbReference>
<comment type="pathway">
    <text evidence="2 7">Purine metabolism; purine nucleoside salvage.</text>
</comment>
<keyword evidence="5 7" id="KW-0808">Transferase</keyword>
<comment type="catalytic activity">
    <reaction evidence="1">
        <text>a purine D-ribonucleoside + phosphate = a purine nucleobase + alpha-D-ribose 1-phosphate</text>
        <dbReference type="Rhea" id="RHEA:19805"/>
        <dbReference type="ChEBI" id="CHEBI:26386"/>
        <dbReference type="ChEBI" id="CHEBI:43474"/>
        <dbReference type="ChEBI" id="CHEBI:57720"/>
        <dbReference type="ChEBI" id="CHEBI:142355"/>
        <dbReference type="EC" id="2.4.2.1"/>
    </reaction>
</comment>
<evidence type="ECO:0000256" key="4">
    <source>
        <dbReference type="ARBA" id="ARBA00022676"/>
    </source>
</evidence>
<feature type="domain" description="Nucleoside phosphorylase" evidence="8">
    <location>
        <begin position="27"/>
        <end position="295"/>
    </location>
</feature>
<dbReference type="NCBIfam" id="NF006054">
    <property type="entry name" value="PRK08202.1"/>
    <property type="match status" value="1"/>
</dbReference>